<sequence>MSGAGSIGHALGRTGVVASVELSVRVTGVGSLHRVLVYSIMGSIVWVLWMAWGTTELVTAVLVTGSSSCGACGFGGRVSTLKSWLYWPTSRRWWVTIVGWRRS</sequence>
<organism evidence="2 3">
    <name type="scientific">Prauserella alba</name>
    <dbReference type="NCBI Taxonomy" id="176898"/>
    <lineage>
        <taxon>Bacteria</taxon>
        <taxon>Bacillati</taxon>
        <taxon>Actinomycetota</taxon>
        <taxon>Actinomycetes</taxon>
        <taxon>Pseudonocardiales</taxon>
        <taxon>Pseudonocardiaceae</taxon>
        <taxon>Prauserella</taxon>
    </lineage>
</organism>
<feature type="transmembrane region" description="Helical" evidence="1">
    <location>
        <begin position="58"/>
        <end position="76"/>
    </location>
</feature>
<keyword evidence="3" id="KW-1185">Reference proteome</keyword>
<proteinExistence type="predicted"/>
<accession>A0ABN1V7Q4</accession>
<gene>
    <name evidence="2" type="ORF">GCM10009675_12720</name>
</gene>
<evidence type="ECO:0000256" key="1">
    <source>
        <dbReference type="SAM" id="Phobius"/>
    </source>
</evidence>
<keyword evidence="1" id="KW-0472">Membrane</keyword>
<keyword evidence="1" id="KW-0812">Transmembrane</keyword>
<feature type="transmembrane region" description="Helical" evidence="1">
    <location>
        <begin position="35"/>
        <end position="52"/>
    </location>
</feature>
<dbReference type="Proteomes" id="UP001500467">
    <property type="component" value="Unassembled WGS sequence"/>
</dbReference>
<dbReference type="EMBL" id="BAAALM010000005">
    <property type="protein sequence ID" value="GAA1198561.1"/>
    <property type="molecule type" value="Genomic_DNA"/>
</dbReference>
<comment type="caution">
    <text evidence="2">The sequence shown here is derived from an EMBL/GenBank/DDBJ whole genome shotgun (WGS) entry which is preliminary data.</text>
</comment>
<reference evidence="2 3" key="1">
    <citation type="journal article" date="2019" name="Int. J. Syst. Evol. Microbiol.">
        <title>The Global Catalogue of Microorganisms (GCM) 10K type strain sequencing project: providing services to taxonomists for standard genome sequencing and annotation.</title>
        <authorList>
            <consortium name="The Broad Institute Genomics Platform"/>
            <consortium name="The Broad Institute Genome Sequencing Center for Infectious Disease"/>
            <person name="Wu L."/>
            <person name="Ma J."/>
        </authorList>
    </citation>
    <scope>NUCLEOTIDE SEQUENCE [LARGE SCALE GENOMIC DNA]</scope>
    <source>
        <strain evidence="2 3">JCM 13022</strain>
    </source>
</reference>
<evidence type="ECO:0000313" key="2">
    <source>
        <dbReference type="EMBL" id="GAA1198561.1"/>
    </source>
</evidence>
<name>A0ABN1V7Q4_9PSEU</name>
<keyword evidence="1" id="KW-1133">Transmembrane helix</keyword>
<protein>
    <submittedName>
        <fullName evidence="2">Uncharacterized protein</fullName>
    </submittedName>
</protein>
<evidence type="ECO:0000313" key="3">
    <source>
        <dbReference type="Proteomes" id="UP001500467"/>
    </source>
</evidence>